<name>A0A6J1QTM4_9HYME</name>
<evidence type="ECO:0000256" key="2">
    <source>
        <dbReference type="SAM" id="MobiDB-lite"/>
    </source>
</evidence>
<sequence length="173" mass="20998">MNRKVAITVDREVIEAIMDERMKEYKKEMKDLKIELDIMKRKVLRLEQGQGKRKREESEERGGLRVEVEVKEVSVLGQRGEWLTILLRMGSEDKWKVLNARRREGSRMSVKMDEDKPLEERIKERKEREKRRERKERQCRKPKSTAEDKITKKMEENLLMISDEDEERPEERR</sequence>
<dbReference type="AlphaFoldDB" id="A0A6J1QTM4"/>
<proteinExistence type="predicted"/>
<feature type="compositionally biased region" description="Basic and acidic residues" evidence="2">
    <location>
        <begin position="102"/>
        <end position="127"/>
    </location>
</feature>
<feature type="region of interest" description="Disordered" evidence="2">
    <location>
        <begin position="102"/>
        <end position="173"/>
    </location>
</feature>
<keyword evidence="1" id="KW-0175">Coiled coil</keyword>
<dbReference type="GeneID" id="112462629"/>
<evidence type="ECO:0000313" key="4">
    <source>
        <dbReference type="RefSeq" id="XP_024884281.1"/>
    </source>
</evidence>
<feature type="compositionally biased region" description="Acidic residues" evidence="2">
    <location>
        <begin position="162"/>
        <end position="173"/>
    </location>
</feature>
<gene>
    <name evidence="4" type="primary">LOC112462629</name>
</gene>
<keyword evidence="3" id="KW-1185">Reference proteome</keyword>
<evidence type="ECO:0000256" key="1">
    <source>
        <dbReference type="SAM" id="Coils"/>
    </source>
</evidence>
<feature type="compositionally biased region" description="Basic and acidic residues" evidence="2">
    <location>
        <begin position="144"/>
        <end position="156"/>
    </location>
</feature>
<accession>A0A6J1QTM4</accession>
<dbReference type="Proteomes" id="UP000504618">
    <property type="component" value="Unplaced"/>
</dbReference>
<reference evidence="4" key="1">
    <citation type="submission" date="2025-08" db="UniProtKB">
        <authorList>
            <consortium name="RefSeq"/>
        </authorList>
    </citation>
    <scope>IDENTIFICATION</scope>
    <source>
        <tissue evidence="4">Whole body</tissue>
    </source>
</reference>
<dbReference type="RefSeq" id="XP_024884281.1">
    <property type="nucleotide sequence ID" value="XM_025028513.1"/>
</dbReference>
<protein>
    <submittedName>
        <fullName evidence="4">Protein PXR1-like</fullName>
    </submittedName>
</protein>
<organism evidence="3 4">
    <name type="scientific">Temnothorax curvispinosus</name>
    <dbReference type="NCBI Taxonomy" id="300111"/>
    <lineage>
        <taxon>Eukaryota</taxon>
        <taxon>Metazoa</taxon>
        <taxon>Ecdysozoa</taxon>
        <taxon>Arthropoda</taxon>
        <taxon>Hexapoda</taxon>
        <taxon>Insecta</taxon>
        <taxon>Pterygota</taxon>
        <taxon>Neoptera</taxon>
        <taxon>Endopterygota</taxon>
        <taxon>Hymenoptera</taxon>
        <taxon>Apocrita</taxon>
        <taxon>Aculeata</taxon>
        <taxon>Formicoidea</taxon>
        <taxon>Formicidae</taxon>
        <taxon>Myrmicinae</taxon>
        <taxon>Temnothorax</taxon>
    </lineage>
</organism>
<evidence type="ECO:0000313" key="3">
    <source>
        <dbReference type="Proteomes" id="UP000504618"/>
    </source>
</evidence>
<feature type="compositionally biased region" description="Basic residues" evidence="2">
    <location>
        <begin position="128"/>
        <end position="143"/>
    </location>
</feature>
<feature type="coiled-coil region" evidence="1">
    <location>
        <begin position="15"/>
        <end position="49"/>
    </location>
</feature>